<dbReference type="NCBIfam" id="TIGR01484">
    <property type="entry name" value="HAD-SF-IIB"/>
    <property type="match status" value="1"/>
</dbReference>
<dbReference type="Gene3D" id="3.40.50.1000">
    <property type="entry name" value="HAD superfamily/HAD-like"/>
    <property type="match status" value="1"/>
</dbReference>
<dbReference type="RefSeq" id="WP_170211333.1">
    <property type="nucleotide sequence ID" value="NZ_BORC01000004.1"/>
</dbReference>
<dbReference type="CDD" id="cd07516">
    <property type="entry name" value="HAD_Pase"/>
    <property type="match status" value="1"/>
</dbReference>
<evidence type="ECO:0000313" key="2">
    <source>
        <dbReference type="Proteomes" id="UP000682111"/>
    </source>
</evidence>
<accession>A0A919WJ18</accession>
<keyword evidence="2" id="KW-1185">Reference proteome</keyword>
<gene>
    <name evidence="1" type="ORF">J27TS8_26190</name>
</gene>
<dbReference type="GO" id="GO:0005829">
    <property type="term" value="C:cytosol"/>
    <property type="evidence" value="ECO:0007669"/>
    <property type="project" value="TreeGrafter"/>
</dbReference>
<dbReference type="Gene3D" id="3.30.1240.10">
    <property type="match status" value="1"/>
</dbReference>
<dbReference type="SFLD" id="SFLDG01144">
    <property type="entry name" value="C2.B.4:_PGP_Like"/>
    <property type="match status" value="1"/>
</dbReference>
<dbReference type="GO" id="GO:0016791">
    <property type="term" value="F:phosphatase activity"/>
    <property type="evidence" value="ECO:0007669"/>
    <property type="project" value="TreeGrafter"/>
</dbReference>
<dbReference type="AlphaFoldDB" id="A0A919WJ18"/>
<dbReference type="Proteomes" id="UP000682111">
    <property type="component" value="Unassembled WGS sequence"/>
</dbReference>
<dbReference type="Pfam" id="PF08282">
    <property type="entry name" value="Hydrolase_3"/>
    <property type="match status" value="1"/>
</dbReference>
<dbReference type="NCBIfam" id="TIGR00099">
    <property type="entry name" value="Cof-subfamily"/>
    <property type="match status" value="1"/>
</dbReference>
<proteinExistence type="predicted"/>
<dbReference type="EMBL" id="BORC01000004">
    <property type="protein sequence ID" value="GIN62626.1"/>
    <property type="molecule type" value="Genomic_DNA"/>
</dbReference>
<dbReference type="SFLD" id="SFLDS00003">
    <property type="entry name" value="Haloacid_Dehalogenase"/>
    <property type="match status" value="1"/>
</dbReference>
<dbReference type="InterPro" id="IPR006379">
    <property type="entry name" value="HAD-SF_hydro_IIB"/>
</dbReference>
<dbReference type="InterPro" id="IPR000150">
    <property type="entry name" value="Cof"/>
</dbReference>
<dbReference type="GO" id="GO:0000287">
    <property type="term" value="F:magnesium ion binding"/>
    <property type="evidence" value="ECO:0007669"/>
    <property type="project" value="TreeGrafter"/>
</dbReference>
<name>A0A919WJ18_9BACI</name>
<dbReference type="PANTHER" id="PTHR10000">
    <property type="entry name" value="PHOSPHOSERINE PHOSPHATASE"/>
    <property type="match status" value="1"/>
</dbReference>
<organism evidence="1 2">
    <name type="scientific">Robertmurraya siralis</name>
    <dbReference type="NCBI Taxonomy" id="77777"/>
    <lineage>
        <taxon>Bacteria</taxon>
        <taxon>Bacillati</taxon>
        <taxon>Bacillota</taxon>
        <taxon>Bacilli</taxon>
        <taxon>Bacillales</taxon>
        <taxon>Bacillaceae</taxon>
        <taxon>Robertmurraya</taxon>
    </lineage>
</organism>
<sequence>MNLIAIDLDGTMLSGKGTISHNNREAVRRAQAEGNIVVIVSGRAFQDIIEILKDAKLECPIIAANGALIYHDGRVIQNLYLDGNTVKDLLKISEKLGIYYELYTNKGIYQLENEKMNIMKEISSLRKKDPAFSEHKANQMMVTQYKQKGIINVLDKQEILLEKSLAVTKFFMISFDLEKHKWLERELEKRADLTVIKSDIQKFEIAHPKVSKGNALQAFANFIGIPLNRVTAIGDNLNDISMFCVSGTSIAMGNAVEAIKNIATYVTKSCDEDGVAYGIQHYIIQKDK</sequence>
<comment type="caution">
    <text evidence="1">The sequence shown here is derived from an EMBL/GenBank/DDBJ whole genome shotgun (WGS) entry which is preliminary data.</text>
</comment>
<dbReference type="SUPFAM" id="SSF56784">
    <property type="entry name" value="HAD-like"/>
    <property type="match status" value="1"/>
</dbReference>
<dbReference type="InterPro" id="IPR036412">
    <property type="entry name" value="HAD-like_sf"/>
</dbReference>
<dbReference type="InterPro" id="IPR023214">
    <property type="entry name" value="HAD_sf"/>
</dbReference>
<dbReference type="SFLD" id="SFLDG01140">
    <property type="entry name" value="C2.B:_Phosphomannomutase_and_P"/>
    <property type="match status" value="1"/>
</dbReference>
<reference evidence="1" key="1">
    <citation type="submission" date="2021-03" db="EMBL/GenBank/DDBJ databases">
        <title>Antimicrobial resistance genes in bacteria isolated from Japanese honey, and their potential for conferring macrolide and lincosamide resistance in the American foulbrood pathogen Paenibacillus larvae.</title>
        <authorList>
            <person name="Okamoto M."/>
            <person name="Kumagai M."/>
            <person name="Kanamori H."/>
            <person name="Takamatsu D."/>
        </authorList>
    </citation>
    <scope>NUCLEOTIDE SEQUENCE</scope>
    <source>
        <strain evidence="1">J27TS8</strain>
    </source>
</reference>
<evidence type="ECO:0000313" key="1">
    <source>
        <dbReference type="EMBL" id="GIN62626.1"/>
    </source>
</evidence>
<dbReference type="PANTHER" id="PTHR10000:SF55">
    <property type="entry name" value="5-AMINO-6-(5-PHOSPHO-D-RIBITYLAMINO)URACIL PHOSPHATASE YCSE"/>
    <property type="match status" value="1"/>
</dbReference>
<protein>
    <submittedName>
        <fullName evidence="1">Haloacid dehalogenase</fullName>
    </submittedName>
</protein>